<dbReference type="EMBL" id="GDJX01016704">
    <property type="protein sequence ID" value="JAT51232.1"/>
    <property type="molecule type" value="Transcribed_RNA"/>
</dbReference>
<name>A0A1D1Y9B8_9ARAE</name>
<feature type="signal peptide" evidence="3">
    <location>
        <begin position="1"/>
        <end position="28"/>
    </location>
</feature>
<feature type="compositionally biased region" description="Pro residues" evidence="1">
    <location>
        <begin position="227"/>
        <end position="236"/>
    </location>
</feature>
<keyword evidence="4" id="KW-0675">Receptor</keyword>
<keyword evidence="3" id="KW-0732">Signal</keyword>
<dbReference type="GO" id="GO:0016020">
    <property type="term" value="C:membrane"/>
    <property type="evidence" value="ECO:0007669"/>
    <property type="project" value="TreeGrafter"/>
</dbReference>
<organism evidence="4">
    <name type="scientific">Anthurium amnicola</name>
    <dbReference type="NCBI Taxonomy" id="1678845"/>
    <lineage>
        <taxon>Eukaryota</taxon>
        <taxon>Viridiplantae</taxon>
        <taxon>Streptophyta</taxon>
        <taxon>Embryophyta</taxon>
        <taxon>Tracheophyta</taxon>
        <taxon>Spermatophyta</taxon>
        <taxon>Magnoliopsida</taxon>
        <taxon>Liliopsida</taxon>
        <taxon>Araceae</taxon>
        <taxon>Pothoideae</taxon>
        <taxon>Potheae</taxon>
        <taxon>Anthurium</taxon>
    </lineage>
</organism>
<dbReference type="Pfam" id="PF06697">
    <property type="entry name" value="DUF1191"/>
    <property type="match status" value="1"/>
</dbReference>
<evidence type="ECO:0000256" key="3">
    <source>
        <dbReference type="SAM" id="SignalP"/>
    </source>
</evidence>
<keyword evidence="4" id="KW-0418">Kinase</keyword>
<keyword evidence="2" id="KW-0812">Transmembrane</keyword>
<reference evidence="4" key="1">
    <citation type="submission" date="2015-07" db="EMBL/GenBank/DDBJ databases">
        <title>Transcriptome Assembly of Anthurium amnicola.</title>
        <authorList>
            <person name="Suzuki J."/>
        </authorList>
    </citation>
    <scope>NUCLEOTIDE SEQUENCE</scope>
</reference>
<feature type="region of interest" description="Disordered" evidence="1">
    <location>
        <begin position="227"/>
        <end position="253"/>
    </location>
</feature>
<evidence type="ECO:0000313" key="4">
    <source>
        <dbReference type="EMBL" id="JAT51232.1"/>
    </source>
</evidence>
<feature type="transmembrane region" description="Helical" evidence="2">
    <location>
        <begin position="261"/>
        <end position="282"/>
    </location>
</feature>
<evidence type="ECO:0000256" key="1">
    <source>
        <dbReference type="SAM" id="MobiDB-lite"/>
    </source>
</evidence>
<dbReference type="GO" id="GO:0016301">
    <property type="term" value="F:kinase activity"/>
    <property type="evidence" value="ECO:0007669"/>
    <property type="project" value="UniProtKB-KW"/>
</dbReference>
<accession>A0A1D1Y9B8</accession>
<proteinExistence type="predicted"/>
<dbReference type="PANTHER" id="PTHR33512:SF14">
    <property type="entry name" value="EXPRESSED PROTEIN"/>
    <property type="match status" value="1"/>
</dbReference>
<sequence>MVRTHCLMVILPLLGILSSYQFSAQSTAQPPIASGGAARSLDALLQDYAYRAFNQPRTGERYDADVPSNISGIKISVMRLRSGSFWRRGVLSPGFHEFVIPDGVIEQPYVERLALVYQNLGNWSSVYYQLPGYTFVAPVLGLLAYEATNLSATNLPELDIVASKNPISIKFTDVDPAVSGVTTKCVWFNLEDGQSQLNDTGPDNVCTTYGQGHFSIVVNSSELAPAPAPSLAPAPSPGQVLPPSFSPPGHTKKNRSNTWKIVGAVVGGFLALILLTLLVLWIKRYRQNKNMKKMIQHAESGEVLQKHRIGDAQLPTASVVRTRPTLENELVPQTSATQ</sequence>
<evidence type="ECO:0000256" key="2">
    <source>
        <dbReference type="SAM" id="Phobius"/>
    </source>
</evidence>
<feature type="chain" id="PRO_5008900039" evidence="3">
    <location>
        <begin position="29"/>
        <end position="338"/>
    </location>
</feature>
<dbReference type="InterPro" id="IPR010605">
    <property type="entry name" value="DUF1191"/>
</dbReference>
<keyword evidence="4" id="KW-0808">Transferase</keyword>
<keyword evidence="2" id="KW-0472">Membrane</keyword>
<dbReference type="AlphaFoldDB" id="A0A1D1Y9B8"/>
<dbReference type="PANTHER" id="PTHR33512">
    <property type="entry name" value="PROTEIN, PUTATIVE (DUF1191)-RELATED"/>
    <property type="match status" value="1"/>
</dbReference>
<protein>
    <submittedName>
        <fullName evidence="4">Putative receptor-like protein kinase At5g24010</fullName>
    </submittedName>
</protein>
<gene>
    <name evidence="4" type="primary">At5g24010_4</name>
    <name evidence="4" type="ORF">g.98228</name>
</gene>
<keyword evidence="2" id="KW-1133">Transmembrane helix</keyword>